<keyword evidence="4 10" id="KW-0378">Hydrolase</keyword>
<dbReference type="OMA" id="PACLPHK"/>
<dbReference type="InterPro" id="IPR033116">
    <property type="entry name" value="TRYPSIN_SER"/>
</dbReference>
<dbReference type="GO" id="GO:0042381">
    <property type="term" value="P:hemolymph coagulation"/>
    <property type="evidence" value="ECO:0007669"/>
    <property type="project" value="UniProtKB-KW"/>
</dbReference>
<dbReference type="PROSITE" id="PS00135">
    <property type="entry name" value="TRYPSIN_SER"/>
    <property type="match status" value="1"/>
</dbReference>
<feature type="non-terminal residue" evidence="12">
    <location>
        <position position="1"/>
    </location>
</feature>
<keyword evidence="1" id="KW-0768">Sushi</keyword>
<evidence type="ECO:0000256" key="1">
    <source>
        <dbReference type="ARBA" id="ARBA00022659"/>
    </source>
</evidence>
<evidence type="ECO:0000256" key="6">
    <source>
        <dbReference type="ARBA" id="ARBA00022825"/>
    </source>
</evidence>
<dbReference type="Gene3D" id="2.40.10.10">
    <property type="entry name" value="Trypsin-like serine proteases"/>
    <property type="match status" value="2"/>
</dbReference>
<reference evidence="12 13" key="1">
    <citation type="journal article" date="2014" name="Curr. Biol.">
        <title>The genome of the clonal raider ant Cerapachys biroi.</title>
        <authorList>
            <person name="Oxley P.R."/>
            <person name="Ji L."/>
            <person name="Fetter-Pruneda I."/>
            <person name="McKenzie S.K."/>
            <person name="Li C."/>
            <person name="Hu H."/>
            <person name="Zhang G."/>
            <person name="Kronauer D.J."/>
        </authorList>
    </citation>
    <scope>NUCLEOTIDE SEQUENCE [LARGE SCALE GENOMIC DNA]</scope>
</reference>
<accession>A0A026WA15</accession>
<keyword evidence="5" id="KW-0353">Hemolymph clotting</keyword>
<dbReference type="EMBL" id="KK107304">
    <property type="protein sequence ID" value="EZA52937.1"/>
    <property type="molecule type" value="Genomic_DNA"/>
</dbReference>
<evidence type="ECO:0000259" key="11">
    <source>
        <dbReference type="PROSITE" id="PS50240"/>
    </source>
</evidence>
<dbReference type="Proteomes" id="UP000053097">
    <property type="component" value="Unassembled WGS sequence"/>
</dbReference>
<feature type="domain" description="Peptidase S1" evidence="11">
    <location>
        <begin position="1"/>
        <end position="133"/>
    </location>
</feature>
<evidence type="ECO:0000256" key="4">
    <source>
        <dbReference type="ARBA" id="ARBA00022801"/>
    </source>
</evidence>
<dbReference type="Pfam" id="PF00089">
    <property type="entry name" value="Trypsin"/>
    <property type="match status" value="2"/>
</dbReference>
<dbReference type="InterPro" id="IPR009003">
    <property type="entry name" value="Peptidase_S1_PA"/>
</dbReference>
<keyword evidence="6 10" id="KW-0720">Serine protease</keyword>
<gene>
    <name evidence="12" type="ORF">X777_07407</name>
</gene>
<dbReference type="GO" id="GO:0006508">
    <property type="term" value="P:proteolysis"/>
    <property type="evidence" value="ECO:0007669"/>
    <property type="project" value="UniProtKB-KW"/>
</dbReference>
<feature type="domain" description="Peptidase S1" evidence="11">
    <location>
        <begin position="139"/>
        <end position="370"/>
    </location>
</feature>
<dbReference type="PROSITE" id="PS00134">
    <property type="entry name" value="TRYPSIN_HIS"/>
    <property type="match status" value="1"/>
</dbReference>
<keyword evidence="7" id="KW-1015">Disulfide bond</keyword>
<dbReference type="CDD" id="cd00190">
    <property type="entry name" value="Tryp_SPc"/>
    <property type="match status" value="1"/>
</dbReference>
<proteinExistence type="predicted"/>
<evidence type="ECO:0000256" key="5">
    <source>
        <dbReference type="ARBA" id="ARBA00022820"/>
    </source>
</evidence>
<keyword evidence="2 10" id="KW-0645">Protease</keyword>
<dbReference type="OrthoDB" id="6380398at2759"/>
<evidence type="ECO:0000256" key="10">
    <source>
        <dbReference type="RuleBase" id="RU363034"/>
    </source>
</evidence>
<organism evidence="12 13">
    <name type="scientific">Ooceraea biroi</name>
    <name type="common">Clonal raider ant</name>
    <name type="synonym">Cerapachys biroi</name>
    <dbReference type="NCBI Taxonomy" id="2015173"/>
    <lineage>
        <taxon>Eukaryota</taxon>
        <taxon>Metazoa</taxon>
        <taxon>Ecdysozoa</taxon>
        <taxon>Arthropoda</taxon>
        <taxon>Hexapoda</taxon>
        <taxon>Insecta</taxon>
        <taxon>Pterygota</taxon>
        <taxon>Neoptera</taxon>
        <taxon>Endopterygota</taxon>
        <taxon>Hymenoptera</taxon>
        <taxon>Apocrita</taxon>
        <taxon>Aculeata</taxon>
        <taxon>Formicoidea</taxon>
        <taxon>Formicidae</taxon>
        <taxon>Dorylinae</taxon>
        <taxon>Ooceraea</taxon>
    </lineage>
</organism>
<dbReference type="EC" id="3.4.21.84" evidence="9"/>
<dbReference type="SUPFAM" id="SSF50494">
    <property type="entry name" value="Trypsin-like serine proteases"/>
    <property type="match status" value="2"/>
</dbReference>
<dbReference type="PRINTS" id="PR00722">
    <property type="entry name" value="CHYMOTRYPSIN"/>
</dbReference>
<keyword evidence="13" id="KW-1185">Reference proteome</keyword>
<comment type="catalytic activity">
    <reaction evidence="8">
        <text>Selective cleavage of 103-Arg-|-Ser-104 and 124-Ile-|-Ile-125 bonds in Limulus clotting factor B to form activated factor B. Cleavage of -Pro-Arg-|-Xaa- bonds in synthetic substrates.</text>
        <dbReference type="EC" id="3.4.21.84"/>
    </reaction>
</comment>
<dbReference type="InterPro" id="IPR018114">
    <property type="entry name" value="TRYPSIN_HIS"/>
</dbReference>
<name>A0A026WA15_OOCBI</name>
<dbReference type="InterPro" id="IPR043504">
    <property type="entry name" value="Peptidase_S1_PA_chymotrypsin"/>
</dbReference>
<dbReference type="PANTHER" id="PTHR24252">
    <property type="entry name" value="ACROSIN-RELATED"/>
    <property type="match status" value="1"/>
</dbReference>
<evidence type="ECO:0000256" key="3">
    <source>
        <dbReference type="ARBA" id="ARBA00022729"/>
    </source>
</evidence>
<dbReference type="GO" id="GO:0004252">
    <property type="term" value="F:serine-type endopeptidase activity"/>
    <property type="evidence" value="ECO:0007669"/>
    <property type="project" value="InterPro"/>
</dbReference>
<protein>
    <recommendedName>
        <fullName evidence="9">limulus clotting factor C</fullName>
        <ecNumber evidence="9">3.4.21.84</ecNumber>
    </recommendedName>
</protein>
<evidence type="ECO:0000313" key="13">
    <source>
        <dbReference type="Proteomes" id="UP000053097"/>
    </source>
</evidence>
<dbReference type="PROSITE" id="PS50240">
    <property type="entry name" value="TRYPSIN_DOM"/>
    <property type="match status" value="2"/>
</dbReference>
<dbReference type="InterPro" id="IPR001254">
    <property type="entry name" value="Trypsin_dom"/>
</dbReference>
<evidence type="ECO:0000256" key="7">
    <source>
        <dbReference type="ARBA" id="ARBA00023157"/>
    </source>
</evidence>
<dbReference type="AlphaFoldDB" id="A0A026WA15"/>
<dbReference type="FunFam" id="2.40.10.10:FF:000068">
    <property type="entry name" value="transmembrane protease serine 2"/>
    <property type="match status" value="1"/>
</dbReference>
<dbReference type="SMART" id="SM00020">
    <property type="entry name" value="Tryp_SPc"/>
    <property type="match status" value="1"/>
</dbReference>
<evidence type="ECO:0000256" key="9">
    <source>
        <dbReference type="ARBA" id="ARBA00066707"/>
    </source>
</evidence>
<evidence type="ECO:0000256" key="2">
    <source>
        <dbReference type="ARBA" id="ARBA00022670"/>
    </source>
</evidence>
<sequence length="378" mass="42597">IGGREVFENEFPWMAGIISVNRSETICGASIINDRYVVTAAHCIVYGYNKIIYIIFSYSFNKDDLKVSVGSHNSCKWDTKSTIFSVDSIFPHPNYDNQTNFADIMLVKLIMSITFNEFVRPICLPNIECGLTGGISNRIVGGFVAIPHIFPWVVPIFQNGKLYCGGTLINDQYVLTAGHCVRWADHANLTVGIGIHDLENQDEGYIVPISKVILHEKFASDYLHDINDITLLRLQHPVKFNDNVRPACLPHKDSDYTGLEVKITGWGRVSDRTYETSRYLRQAALRVMPWQECKNTSFGDHISRSMMCAYKDDTDACQGDSGGPLMYERGDGKHEVIGIVSWGIGCAIRGSPGVYVKNTDYLRWIKFHSRQGVFCLDR</sequence>
<dbReference type="FunFam" id="2.40.10.10:FF:000120">
    <property type="entry name" value="Putative serine protease"/>
    <property type="match status" value="1"/>
</dbReference>
<evidence type="ECO:0000313" key="12">
    <source>
        <dbReference type="EMBL" id="EZA52937.1"/>
    </source>
</evidence>
<dbReference type="InterPro" id="IPR001314">
    <property type="entry name" value="Peptidase_S1A"/>
</dbReference>
<evidence type="ECO:0000256" key="8">
    <source>
        <dbReference type="ARBA" id="ARBA00052079"/>
    </source>
</evidence>
<keyword evidence="3" id="KW-0732">Signal</keyword>
<dbReference type="PANTHER" id="PTHR24252:SF7">
    <property type="entry name" value="HYALIN"/>
    <property type="match status" value="1"/>
</dbReference>